<feature type="domain" description="AprE-like long alpha-helical hairpin" evidence="11">
    <location>
        <begin position="93"/>
        <end position="282"/>
    </location>
</feature>
<evidence type="ECO:0000256" key="9">
    <source>
        <dbReference type="RuleBase" id="RU365093"/>
    </source>
</evidence>
<dbReference type="Gene3D" id="2.40.30.170">
    <property type="match status" value="1"/>
</dbReference>
<accession>A0A371XCJ8</accession>
<evidence type="ECO:0000256" key="7">
    <source>
        <dbReference type="ARBA" id="ARBA00022989"/>
    </source>
</evidence>
<evidence type="ECO:0000313" key="14">
    <source>
        <dbReference type="Proteomes" id="UP000262379"/>
    </source>
</evidence>
<comment type="subcellular location">
    <subcellularLocation>
        <location evidence="1 9">Cell inner membrane</location>
        <topology evidence="1 9">Single-pass membrane protein</topology>
    </subcellularLocation>
</comment>
<feature type="domain" description="AprE-like beta-barrel" evidence="12">
    <location>
        <begin position="324"/>
        <end position="413"/>
    </location>
</feature>
<dbReference type="NCBIfam" id="TIGR01843">
    <property type="entry name" value="type_I_hlyD"/>
    <property type="match status" value="1"/>
</dbReference>
<dbReference type="SUPFAM" id="SSF111369">
    <property type="entry name" value="HlyD-like secretion proteins"/>
    <property type="match status" value="1"/>
</dbReference>
<evidence type="ECO:0000256" key="5">
    <source>
        <dbReference type="ARBA" id="ARBA00022519"/>
    </source>
</evidence>
<keyword evidence="5 9" id="KW-0997">Cell inner membrane</keyword>
<dbReference type="RefSeq" id="WP_116624645.1">
    <property type="nucleotide sequence ID" value="NZ_QURN01000011.1"/>
</dbReference>
<dbReference type="InterPro" id="IPR010129">
    <property type="entry name" value="T1SS_HlyD"/>
</dbReference>
<evidence type="ECO:0000256" key="3">
    <source>
        <dbReference type="ARBA" id="ARBA00022448"/>
    </source>
</evidence>
<dbReference type="Pfam" id="PF25994">
    <property type="entry name" value="HH_AprE"/>
    <property type="match status" value="1"/>
</dbReference>
<dbReference type="EMBL" id="QURN01000011">
    <property type="protein sequence ID" value="RFC66754.1"/>
    <property type="molecule type" value="Genomic_DNA"/>
</dbReference>
<proteinExistence type="inferred from homology"/>
<keyword evidence="3 9" id="KW-0813">Transport</keyword>
<dbReference type="Proteomes" id="UP000262379">
    <property type="component" value="Unassembled WGS sequence"/>
</dbReference>
<dbReference type="Pfam" id="PF26002">
    <property type="entry name" value="Beta-barrel_AprE"/>
    <property type="match status" value="1"/>
</dbReference>
<comment type="similarity">
    <text evidence="2 9">Belongs to the membrane fusion protein (MFP) (TC 8.A.1) family.</text>
</comment>
<protein>
    <recommendedName>
        <fullName evidence="9">Membrane fusion protein (MFP) family protein</fullName>
    </recommendedName>
</protein>
<dbReference type="AlphaFoldDB" id="A0A371XCJ8"/>
<evidence type="ECO:0000256" key="6">
    <source>
        <dbReference type="ARBA" id="ARBA00022692"/>
    </source>
</evidence>
<evidence type="ECO:0000256" key="10">
    <source>
        <dbReference type="SAM" id="Coils"/>
    </source>
</evidence>
<evidence type="ECO:0000256" key="2">
    <source>
        <dbReference type="ARBA" id="ARBA00009477"/>
    </source>
</evidence>
<dbReference type="PANTHER" id="PTHR30386:SF17">
    <property type="entry name" value="ALKALINE PROTEASE SECRETION PROTEIN APRE"/>
    <property type="match status" value="1"/>
</dbReference>
<keyword evidence="6" id="KW-0812">Transmembrane</keyword>
<dbReference type="GO" id="GO:0015031">
    <property type="term" value="P:protein transport"/>
    <property type="evidence" value="ECO:0007669"/>
    <property type="project" value="InterPro"/>
</dbReference>
<dbReference type="InterPro" id="IPR050739">
    <property type="entry name" value="MFP"/>
</dbReference>
<organism evidence="13 14">
    <name type="scientific">Mesorhizobium denitrificans</name>
    <dbReference type="NCBI Taxonomy" id="2294114"/>
    <lineage>
        <taxon>Bacteria</taxon>
        <taxon>Pseudomonadati</taxon>
        <taxon>Pseudomonadota</taxon>
        <taxon>Alphaproteobacteria</taxon>
        <taxon>Hyphomicrobiales</taxon>
        <taxon>Phyllobacteriaceae</taxon>
        <taxon>Mesorhizobium</taxon>
    </lineage>
</organism>
<keyword evidence="7" id="KW-1133">Transmembrane helix</keyword>
<keyword evidence="14" id="KW-1185">Reference proteome</keyword>
<name>A0A371XCJ8_9HYPH</name>
<dbReference type="InterPro" id="IPR058982">
    <property type="entry name" value="Beta-barrel_AprE"/>
</dbReference>
<feature type="coiled-coil region" evidence="10">
    <location>
        <begin position="255"/>
        <end position="289"/>
    </location>
</feature>
<dbReference type="PRINTS" id="PR01490">
    <property type="entry name" value="RTXTOXIND"/>
</dbReference>
<dbReference type="GO" id="GO:0005886">
    <property type="term" value="C:plasma membrane"/>
    <property type="evidence" value="ECO:0007669"/>
    <property type="project" value="UniProtKB-SubCell"/>
</dbReference>
<evidence type="ECO:0000313" key="13">
    <source>
        <dbReference type="EMBL" id="RFC66754.1"/>
    </source>
</evidence>
<dbReference type="InterPro" id="IPR058781">
    <property type="entry name" value="HH_AprE-like"/>
</dbReference>
<evidence type="ECO:0000259" key="12">
    <source>
        <dbReference type="Pfam" id="PF26002"/>
    </source>
</evidence>
<dbReference type="Gene3D" id="2.40.50.100">
    <property type="match status" value="1"/>
</dbReference>
<keyword evidence="10" id="KW-0175">Coiled coil</keyword>
<evidence type="ECO:0000256" key="4">
    <source>
        <dbReference type="ARBA" id="ARBA00022475"/>
    </source>
</evidence>
<sequence>MKLEAKSPFSASINRYLFAGLATCAFLVGVVGALAATISISGAVIAHGLLAVSSNVKKIQHPTGGVVSEIDVKEGSKVRAGDLLVKLDPTVTRANLAIVANSLDEYWAQLARLEAERDGMQSIRMPAAFTGRENDPTVQRLMKDQQTVFELRANARSGLKSQLRERITQLGQEISGQEEQQSAKRREMELIKKELDAVQSLWDQKLVSVQRLAALQREAAQLDGEYGARTAAIAQSKGKVAEIELQIIQIDEDLRSEVAKEISDLQAKVSEAAERKTAAEDQLKRVEIRSPQEGVVHELAVHTIGGVIAPGETVLQIVPTEDDLAVEARILPQDIDQVHQGQQAIIRLSAFSQQTTPVLDGKLEQLAVDLTIDKQTGAAFYQARVEIPRKELAKLDHLQLTAGMPAEVYFETGDRTMLSYIVKPLKDQLDRAFRED</sequence>
<dbReference type="PANTHER" id="PTHR30386">
    <property type="entry name" value="MEMBRANE FUSION SUBUNIT OF EMRAB-TOLC MULTIDRUG EFFLUX PUMP"/>
    <property type="match status" value="1"/>
</dbReference>
<gene>
    <name evidence="13" type="ORF">DY251_14535</name>
</gene>
<reference evidence="14" key="1">
    <citation type="submission" date="2018-08" db="EMBL/GenBank/DDBJ databases">
        <authorList>
            <person name="Im W.T."/>
        </authorList>
    </citation>
    <scope>NUCLEOTIDE SEQUENCE [LARGE SCALE GENOMIC DNA]</scope>
    <source>
        <strain evidence="14">LA-28</strain>
    </source>
</reference>
<keyword evidence="4 9" id="KW-1003">Cell membrane</keyword>
<evidence type="ECO:0000256" key="1">
    <source>
        <dbReference type="ARBA" id="ARBA00004377"/>
    </source>
</evidence>
<evidence type="ECO:0000256" key="8">
    <source>
        <dbReference type="ARBA" id="ARBA00023136"/>
    </source>
</evidence>
<evidence type="ECO:0000259" key="11">
    <source>
        <dbReference type="Pfam" id="PF25994"/>
    </source>
</evidence>
<keyword evidence="8" id="KW-0472">Membrane</keyword>
<comment type="caution">
    <text evidence="13">The sequence shown here is derived from an EMBL/GenBank/DDBJ whole genome shotgun (WGS) entry which is preliminary data.</text>
</comment>